<dbReference type="NCBIfam" id="TIGR00040">
    <property type="entry name" value="yfcE"/>
    <property type="match status" value="1"/>
</dbReference>
<name>A0A557SS21_9ARCH</name>
<dbReference type="InterPro" id="IPR029052">
    <property type="entry name" value="Metallo-depent_PP-like"/>
</dbReference>
<protein>
    <recommendedName>
        <fullName evidence="1">Phosphoesterase</fullName>
        <ecNumber evidence="1">3.1.4.-</ecNumber>
    </recommendedName>
</protein>
<dbReference type="Proteomes" id="UP000315289">
    <property type="component" value="Unassembled WGS sequence"/>
</dbReference>
<keyword evidence="3" id="KW-0378">Hydrolase</keyword>
<dbReference type="EC" id="3.1.4.-" evidence="1"/>
<dbReference type="InterPro" id="IPR041802">
    <property type="entry name" value="MPP_YfcE"/>
</dbReference>
<dbReference type="CDD" id="cd00841">
    <property type="entry name" value="MPP_YfcE"/>
    <property type="match status" value="1"/>
</dbReference>
<dbReference type="InterPro" id="IPR000979">
    <property type="entry name" value="Phosphodiesterase_MJ0936/Vps29"/>
</dbReference>
<evidence type="ECO:0000313" key="4">
    <source>
        <dbReference type="Proteomes" id="UP000315289"/>
    </source>
</evidence>
<dbReference type="Pfam" id="PF12850">
    <property type="entry name" value="Metallophos_2"/>
    <property type="match status" value="1"/>
</dbReference>
<dbReference type="AlphaFoldDB" id="A0A557SS21"/>
<keyword evidence="4" id="KW-1185">Reference proteome</keyword>
<evidence type="ECO:0000259" key="2">
    <source>
        <dbReference type="Pfam" id="PF12850"/>
    </source>
</evidence>
<comment type="caution">
    <text evidence="3">The sequence shown here is derived from an EMBL/GenBank/DDBJ whole genome shotgun (WGS) entry which is preliminary data.</text>
</comment>
<evidence type="ECO:0000313" key="3">
    <source>
        <dbReference type="EMBL" id="TVP39401.1"/>
    </source>
</evidence>
<dbReference type="InterPro" id="IPR024654">
    <property type="entry name" value="Calcineurin-like_PHP_lpxH"/>
</dbReference>
<dbReference type="Gene3D" id="3.60.21.10">
    <property type="match status" value="1"/>
</dbReference>
<sequence>MIVKIGVISDTHDDVENTEKAINIFNMLKVDYVFHAGDYVYPGMISLFKKLNKETIFYGVRGNNDGELMGITRQFDEIENAHFLNEFGKLLISSKNIAIYHGTNCDLSESLMESQLFDILILGHTHIKRIEKMGKTLVLNPGPLNRNFFSKYINDGPCVIIYDEKRELAEFININSTQNVK</sequence>
<gene>
    <name evidence="3" type="ORF">NARC_160115</name>
</gene>
<comment type="cofactor">
    <cofactor evidence="1">
        <name>a divalent metal cation</name>
        <dbReference type="ChEBI" id="CHEBI:60240"/>
    </cofactor>
</comment>
<feature type="domain" description="Calcineurin-like phosphoesterase" evidence="2">
    <location>
        <begin position="4"/>
        <end position="150"/>
    </location>
</feature>
<comment type="similarity">
    <text evidence="1">Belongs to the metallophosphoesterase superfamily. YfcE family.</text>
</comment>
<keyword evidence="1" id="KW-0479">Metal-binding</keyword>
<evidence type="ECO:0000256" key="1">
    <source>
        <dbReference type="RuleBase" id="RU362039"/>
    </source>
</evidence>
<dbReference type="GO" id="GO:0046872">
    <property type="term" value="F:metal ion binding"/>
    <property type="evidence" value="ECO:0007669"/>
    <property type="project" value="UniProtKB-KW"/>
</dbReference>
<dbReference type="PANTHER" id="PTHR43165:SF1">
    <property type="entry name" value="PHOSPHODIESTERASE MJ0936"/>
    <property type="match status" value="1"/>
</dbReference>
<dbReference type="EMBL" id="VOAH01000016">
    <property type="protein sequence ID" value="TVP39401.1"/>
    <property type="molecule type" value="Genomic_DNA"/>
</dbReference>
<dbReference type="SUPFAM" id="SSF56300">
    <property type="entry name" value="Metallo-dependent phosphatases"/>
    <property type="match status" value="1"/>
</dbReference>
<dbReference type="GO" id="GO:0016787">
    <property type="term" value="F:hydrolase activity"/>
    <property type="evidence" value="ECO:0007669"/>
    <property type="project" value="UniProtKB-UniRule"/>
</dbReference>
<dbReference type="PANTHER" id="PTHR43165">
    <property type="entry name" value="METALLOPHOSPHOESTERASE"/>
    <property type="match status" value="1"/>
</dbReference>
<proteinExistence type="inferred from homology"/>
<reference evidence="3 4" key="1">
    <citation type="journal article" date="2019" name="Front. Microbiol.">
        <title>Ammonia Oxidation by the Arctic Terrestrial Thaumarchaeote Candidatus Nitrosocosmicus arcticus Is Stimulated by Increasing Temperatures.</title>
        <authorList>
            <person name="Alves R.J.E."/>
            <person name="Kerou M."/>
            <person name="Zappe A."/>
            <person name="Bittner R."/>
            <person name="Abby S.S."/>
            <person name="Schmidt H.A."/>
            <person name="Pfeifer K."/>
            <person name="Schleper C."/>
        </authorList>
    </citation>
    <scope>NUCLEOTIDE SEQUENCE [LARGE SCALE GENOMIC DNA]</scope>
    <source>
        <strain evidence="3 4">Kfb</strain>
    </source>
</reference>
<dbReference type="InterPro" id="IPR053193">
    <property type="entry name" value="MetalloPDE_YfcE-like"/>
</dbReference>
<organism evidence="3 4">
    <name type="scientific">Candidatus Nitrosocosmicus arcticus</name>
    <dbReference type="NCBI Taxonomy" id="2035267"/>
    <lineage>
        <taxon>Archaea</taxon>
        <taxon>Nitrososphaerota</taxon>
        <taxon>Nitrososphaeria</taxon>
        <taxon>Nitrososphaerales</taxon>
        <taxon>Nitrososphaeraceae</taxon>
        <taxon>Candidatus Nitrosocosmicus</taxon>
    </lineage>
</organism>
<accession>A0A557SS21</accession>